<dbReference type="GO" id="GO:0001836">
    <property type="term" value="P:release of cytochrome c from mitochondria"/>
    <property type="evidence" value="ECO:0007669"/>
    <property type="project" value="TreeGrafter"/>
</dbReference>
<evidence type="ECO:0000256" key="1">
    <source>
        <dbReference type="ARBA" id="ARBA00004141"/>
    </source>
</evidence>
<dbReference type="Pfam" id="PF06140">
    <property type="entry name" value="Ifi-6-16"/>
    <property type="match status" value="1"/>
</dbReference>
<organism evidence="7 8">
    <name type="scientific">Dissostichus mawsoni</name>
    <name type="common">Antarctic cod</name>
    <dbReference type="NCBI Taxonomy" id="36200"/>
    <lineage>
        <taxon>Eukaryota</taxon>
        <taxon>Metazoa</taxon>
        <taxon>Chordata</taxon>
        <taxon>Craniata</taxon>
        <taxon>Vertebrata</taxon>
        <taxon>Euteleostomi</taxon>
        <taxon>Actinopterygii</taxon>
        <taxon>Neopterygii</taxon>
        <taxon>Teleostei</taxon>
        <taxon>Neoteleostei</taxon>
        <taxon>Acanthomorphata</taxon>
        <taxon>Eupercaria</taxon>
        <taxon>Perciformes</taxon>
        <taxon>Notothenioidei</taxon>
        <taxon>Nototheniidae</taxon>
        <taxon>Dissostichus</taxon>
    </lineage>
</organism>
<dbReference type="PANTHER" id="PTHR16932">
    <property type="entry name" value="INTERFERON ALPHA-INDUCIBLE PROTEIN 27"/>
    <property type="match status" value="1"/>
</dbReference>
<dbReference type="GO" id="GO:0097193">
    <property type="term" value="P:intrinsic apoptotic signaling pathway"/>
    <property type="evidence" value="ECO:0007669"/>
    <property type="project" value="TreeGrafter"/>
</dbReference>
<feature type="signal peptide" evidence="6">
    <location>
        <begin position="1"/>
        <end position="19"/>
    </location>
</feature>
<dbReference type="InterPro" id="IPR009311">
    <property type="entry name" value="IFI6/IFI27-like"/>
</dbReference>
<evidence type="ECO:0000256" key="5">
    <source>
        <dbReference type="ARBA" id="ARBA00023136"/>
    </source>
</evidence>
<dbReference type="GO" id="GO:0031966">
    <property type="term" value="C:mitochondrial membrane"/>
    <property type="evidence" value="ECO:0007669"/>
    <property type="project" value="TreeGrafter"/>
</dbReference>
<keyword evidence="3" id="KW-0812">Transmembrane</keyword>
<name>A0A7J5YAS8_DISMA</name>
<dbReference type="InterPro" id="IPR038213">
    <property type="entry name" value="IFI6/IFI27-like_sf"/>
</dbReference>
<keyword evidence="6" id="KW-0732">Signal</keyword>
<protein>
    <submittedName>
        <fullName evidence="7">Uncharacterized protein</fullName>
    </submittedName>
</protein>
<dbReference type="EMBL" id="JAAKFY010000014">
    <property type="protein sequence ID" value="KAF3846572.1"/>
    <property type="molecule type" value="Genomic_DNA"/>
</dbReference>
<comment type="subcellular location">
    <subcellularLocation>
        <location evidence="1">Membrane</location>
        <topology evidence="1">Multi-pass membrane protein</topology>
    </subcellularLocation>
</comment>
<evidence type="ECO:0000313" key="7">
    <source>
        <dbReference type="EMBL" id="KAF3846572.1"/>
    </source>
</evidence>
<keyword evidence="8" id="KW-1185">Reference proteome</keyword>
<proteinExistence type="inferred from homology"/>
<gene>
    <name evidence="7" type="ORF">F7725_003650</name>
</gene>
<comment type="caution">
    <text evidence="7">The sequence shown here is derived from an EMBL/GenBank/DDBJ whole genome shotgun (WGS) entry which is preliminary data.</text>
</comment>
<evidence type="ECO:0000256" key="3">
    <source>
        <dbReference type="ARBA" id="ARBA00022692"/>
    </source>
</evidence>
<dbReference type="Gene3D" id="6.10.110.10">
    <property type="match status" value="1"/>
</dbReference>
<dbReference type="AlphaFoldDB" id="A0A7J5YAS8"/>
<evidence type="ECO:0000313" key="8">
    <source>
        <dbReference type="Proteomes" id="UP000518266"/>
    </source>
</evidence>
<reference evidence="7 8" key="1">
    <citation type="submission" date="2020-03" db="EMBL/GenBank/DDBJ databases">
        <title>Dissostichus mawsoni Genome sequencing and assembly.</title>
        <authorList>
            <person name="Park H."/>
        </authorList>
    </citation>
    <scope>NUCLEOTIDE SEQUENCE [LARGE SCALE GENOMIC DNA]</scope>
    <source>
        <strain evidence="7">DM0001</strain>
        <tissue evidence="7">Muscle</tissue>
    </source>
</reference>
<dbReference type="Proteomes" id="UP000518266">
    <property type="component" value="Unassembled WGS sequence"/>
</dbReference>
<keyword evidence="5" id="KW-0472">Membrane</keyword>
<keyword evidence="4" id="KW-1133">Transmembrane helix</keyword>
<evidence type="ECO:0000256" key="6">
    <source>
        <dbReference type="SAM" id="SignalP"/>
    </source>
</evidence>
<evidence type="ECO:0000256" key="4">
    <source>
        <dbReference type="ARBA" id="ARBA00022989"/>
    </source>
</evidence>
<evidence type="ECO:0000256" key="2">
    <source>
        <dbReference type="ARBA" id="ARBA00007262"/>
    </source>
</evidence>
<comment type="similarity">
    <text evidence="2">Belongs to the IFI6/IFI27 family.</text>
</comment>
<accession>A0A7J5YAS8</accession>
<feature type="chain" id="PRO_5029580052" evidence="6">
    <location>
        <begin position="20"/>
        <end position="89"/>
    </location>
</feature>
<dbReference type="PANTHER" id="PTHR16932:SF18">
    <property type="entry name" value="INTERFERON, ALPHA-INDUCIBLE PROTEIN 27-LIKE 2"/>
    <property type="match status" value="1"/>
</dbReference>
<sequence>MGLLTFALAGAGAAGAVVAAPVVLAAIGFTSAGIAAGSIAAGMMSTAAVANGEQWQPELQWLFCRQQVQPVCQQLPLQVWLASEQPLDG</sequence>